<organism evidence="1 2">
    <name type="scientific">Trifolium medium</name>
    <dbReference type="NCBI Taxonomy" id="97028"/>
    <lineage>
        <taxon>Eukaryota</taxon>
        <taxon>Viridiplantae</taxon>
        <taxon>Streptophyta</taxon>
        <taxon>Embryophyta</taxon>
        <taxon>Tracheophyta</taxon>
        <taxon>Spermatophyta</taxon>
        <taxon>Magnoliopsida</taxon>
        <taxon>eudicotyledons</taxon>
        <taxon>Gunneridae</taxon>
        <taxon>Pentapetalae</taxon>
        <taxon>rosids</taxon>
        <taxon>fabids</taxon>
        <taxon>Fabales</taxon>
        <taxon>Fabaceae</taxon>
        <taxon>Papilionoideae</taxon>
        <taxon>50 kb inversion clade</taxon>
        <taxon>NPAAA clade</taxon>
        <taxon>Hologalegina</taxon>
        <taxon>IRL clade</taxon>
        <taxon>Trifolieae</taxon>
        <taxon>Trifolium</taxon>
    </lineage>
</organism>
<keyword evidence="2" id="KW-1185">Reference proteome</keyword>
<feature type="non-terminal residue" evidence="1">
    <location>
        <position position="261"/>
    </location>
</feature>
<comment type="caution">
    <text evidence="1">The sequence shown here is derived from an EMBL/GenBank/DDBJ whole genome shotgun (WGS) entry which is preliminary data.</text>
</comment>
<dbReference type="EMBL" id="LXQA010002978">
    <property type="protein sequence ID" value="MCH81932.1"/>
    <property type="molecule type" value="Genomic_DNA"/>
</dbReference>
<dbReference type="AlphaFoldDB" id="A0A392M3J0"/>
<reference evidence="1 2" key="1">
    <citation type="journal article" date="2018" name="Front. Plant Sci.">
        <title>Red Clover (Trifolium pratense) and Zigzag Clover (T. medium) - A Picture of Genomic Similarities and Differences.</title>
        <authorList>
            <person name="Dluhosova J."/>
            <person name="Istvanek J."/>
            <person name="Nedelnik J."/>
            <person name="Repkova J."/>
        </authorList>
    </citation>
    <scope>NUCLEOTIDE SEQUENCE [LARGE SCALE GENOMIC DNA]</scope>
    <source>
        <strain evidence="2">cv. 10/8</strain>
        <tissue evidence="1">Leaf</tissue>
    </source>
</reference>
<name>A0A392M3J0_9FABA</name>
<sequence>MVILRELHDDPGRPLTPPLLNSDLMRQIRSHYTRVDGSLNEQGFYIELFGVPVNPSDFESRDESDNDSSTDNDCFIIPRSSFTGKELVRFDPMVLDDLSGGMETSSRFTSAENTVLRILNIAPSQLHPNSWAFVKAFQIVYMRYFLSYETWSSTPNHLFPFYWTSDPREIKGVNEAHLTTFERETVTFLDSICRLDTKDLLQRETNVDSIVEYLKRMRTVSEDDWLSYLAKSTQKKLEPEALISPEVQLVVGEKDGAKGAK</sequence>
<protein>
    <submittedName>
        <fullName evidence="1">Uncharacterized protein</fullName>
    </submittedName>
</protein>
<dbReference type="Proteomes" id="UP000265520">
    <property type="component" value="Unassembled WGS sequence"/>
</dbReference>
<gene>
    <name evidence="1" type="ORF">A2U01_0002726</name>
</gene>
<proteinExistence type="predicted"/>
<accession>A0A392M3J0</accession>
<evidence type="ECO:0000313" key="1">
    <source>
        <dbReference type="EMBL" id="MCH81932.1"/>
    </source>
</evidence>
<evidence type="ECO:0000313" key="2">
    <source>
        <dbReference type="Proteomes" id="UP000265520"/>
    </source>
</evidence>